<evidence type="ECO:0000256" key="3">
    <source>
        <dbReference type="ARBA" id="ARBA00023015"/>
    </source>
</evidence>
<keyword evidence="2" id="KW-0862">Zinc</keyword>
<dbReference type="GO" id="GO:0000976">
    <property type="term" value="F:transcription cis-regulatory region binding"/>
    <property type="evidence" value="ECO:0007669"/>
    <property type="project" value="TreeGrafter"/>
</dbReference>
<keyword evidence="3" id="KW-0805">Transcription regulation</keyword>
<comment type="caution">
    <text evidence="7">The sequence shown here is derived from an EMBL/GenBank/DDBJ whole genome shotgun (WGS) entry which is preliminary data.</text>
</comment>
<proteinExistence type="predicted"/>
<dbReference type="OrthoDB" id="8120565at2759"/>
<keyword evidence="6" id="KW-0539">Nucleus</keyword>
<evidence type="ECO:0000256" key="2">
    <source>
        <dbReference type="ARBA" id="ARBA00022833"/>
    </source>
</evidence>
<dbReference type="Pfam" id="PF11951">
    <property type="entry name" value="Fungal_trans_2"/>
    <property type="match status" value="1"/>
</dbReference>
<dbReference type="EMBL" id="QVQW01000038">
    <property type="protein sequence ID" value="RKU43772.1"/>
    <property type="molecule type" value="Genomic_DNA"/>
</dbReference>
<dbReference type="STRING" id="177199.A0A420Y7C8"/>
<evidence type="ECO:0008006" key="9">
    <source>
        <dbReference type="Google" id="ProtNLM"/>
    </source>
</evidence>
<evidence type="ECO:0000256" key="1">
    <source>
        <dbReference type="ARBA" id="ARBA00004123"/>
    </source>
</evidence>
<dbReference type="GO" id="GO:0005634">
    <property type="term" value="C:nucleus"/>
    <property type="evidence" value="ECO:0007669"/>
    <property type="project" value="UniProtKB-SubCell"/>
</dbReference>
<dbReference type="InterPro" id="IPR021858">
    <property type="entry name" value="Fun_TF"/>
</dbReference>
<comment type="subcellular location">
    <subcellularLocation>
        <location evidence="1">Nucleus</location>
    </subcellularLocation>
</comment>
<dbReference type="GO" id="GO:0045944">
    <property type="term" value="P:positive regulation of transcription by RNA polymerase II"/>
    <property type="evidence" value="ECO:0007669"/>
    <property type="project" value="TreeGrafter"/>
</dbReference>
<evidence type="ECO:0000256" key="4">
    <source>
        <dbReference type="ARBA" id="ARBA00023125"/>
    </source>
</evidence>
<reference evidence="7 8" key="1">
    <citation type="submission" date="2018-08" db="EMBL/GenBank/DDBJ databases">
        <title>Draft genome of the lignicolous fungus Coniochaeta pulveracea.</title>
        <authorList>
            <person name="Borstlap C.J."/>
            <person name="De Witt R.N."/>
            <person name="Botha A."/>
            <person name="Volschenk H."/>
        </authorList>
    </citation>
    <scope>NUCLEOTIDE SEQUENCE [LARGE SCALE GENOMIC DNA]</scope>
    <source>
        <strain evidence="7 8">CAB683</strain>
    </source>
</reference>
<name>A0A420Y7C8_9PEZI</name>
<dbReference type="PANTHER" id="PTHR37534">
    <property type="entry name" value="TRANSCRIPTIONAL ACTIVATOR PROTEIN UGA3"/>
    <property type="match status" value="1"/>
</dbReference>
<dbReference type="PANTHER" id="PTHR37534:SF5">
    <property type="entry name" value="C6 ZINC FINGER DOMAIN-CONTAINING PROTEIN"/>
    <property type="match status" value="1"/>
</dbReference>
<keyword evidence="8" id="KW-1185">Reference proteome</keyword>
<evidence type="ECO:0000256" key="6">
    <source>
        <dbReference type="ARBA" id="ARBA00023242"/>
    </source>
</evidence>
<dbReference type="Proteomes" id="UP000275385">
    <property type="component" value="Unassembled WGS sequence"/>
</dbReference>
<organism evidence="7 8">
    <name type="scientific">Coniochaeta pulveracea</name>
    <dbReference type="NCBI Taxonomy" id="177199"/>
    <lineage>
        <taxon>Eukaryota</taxon>
        <taxon>Fungi</taxon>
        <taxon>Dikarya</taxon>
        <taxon>Ascomycota</taxon>
        <taxon>Pezizomycotina</taxon>
        <taxon>Sordariomycetes</taxon>
        <taxon>Sordariomycetidae</taxon>
        <taxon>Coniochaetales</taxon>
        <taxon>Coniochaetaceae</taxon>
        <taxon>Coniochaeta</taxon>
    </lineage>
</organism>
<keyword evidence="4" id="KW-0238">DNA-binding</keyword>
<dbReference type="GO" id="GO:0003700">
    <property type="term" value="F:DNA-binding transcription factor activity"/>
    <property type="evidence" value="ECO:0007669"/>
    <property type="project" value="TreeGrafter"/>
</dbReference>
<gene>
    <name evidence="7" type="ORF">DL546_003699</name>
</gene>
<keyword evidence="5" id="KW-0804">Transcription</keyword>
<dbReference type="AlphaFoldDB" id="A0A420Y7C8"/>
<evidence type="ECO:0000313" key="8">
    <source>
        <dbReference type="Proteomes" id="UP000275385"/>
    </source>
</evidence>
<evidence type="ECO:0000256" key="5">
    <source>
        <dbReference type="ARBA" id="ARBA00023163"/>
    </source>
</evidence>
<sequence length="488" mass="54995">MPHRTDASRHWLSPTNIVGFVDETSEVSELYTILRTEDVSDGSSKSPKISPDEYMSSFRQIRRPAAEPITDEKEAFYLARYTDIIGPRFDMFDSTSRYFSLVLPHVALKNRLVLLACIASAARQYSLVTNRGHHDALAYYNEAIKALSDRLNDTGHEAATFASCLLIAHCEMVESKASDWYLHLKGTGELVATQNWNGRGGGLAQASFWIYCRMMILASLSSGMPAAVDLGHLLSLSYFPSPPEWTLDTWQSRVVYLLGSVQHFWAKTRNHHPSDMTELDVEWKNLDEQLLRHHHEAPTICQILSITAANQDNPFEVVRYINGPVSAAWQMLHTAHLILTLSRPVSPTARRALLSSCVVRQKALLFARKIVSNSISNRCTIAWANAVQLLTVAGQCLVETKEREACLKALDDIQHHTGWDTRTNMERLSSTWRESASSEEITHCATDTTSKYAEDLGKLLYIVWSGGEDTTRVEQDGLFRRYRQPPIP</sequence>
<evidence type="ECO:0000313" key="7">
    <source>
        <dbReference type="EMBL" id="RKU43772.1"/>
    </source>
</evidence>
<protein>
    <recommendedName>
        <fullName evidence="9">Transcription factor domain-containing protein</fullName>
    </recommendedName>
</protein>
<accession>A0A420Y7C8</accession>